<keyword evidence="6 10" id="KW-0812">Transmembrane</keyword>
<dbReference type="GO" id="GO:0016020">
    <property type="term" value="C:membrane"/>
    <property type="evidence" value="ECO:0007669"/>
    <property type="project" value="UniProtKB-SubCell"/>
</dbReference>
<comment type="function">
    <text evidence="1">Hydrolyzes acetyl esters in homogalacturonan regions of pectin. In type I primary cell wall, galacturonic acid residues of pectin can be acetylated at the O-2 and O-3 positions. Decreasing the degree of acetylation of pectin gels in vitro alters their physical properties.</text>
</comment>
<sequence length="917" mass="100545">MENGETLIPWSKRKGGFTACTFVFAMAALENIGFVANMASLVMYFSAVMLLDNPTAANTLTNFMGSTFLLTLIGAYISDTYLSRLSTALFFGVLEVLALALVTIQAASKHLHPQQPCLESNCLKGGTAFMFYISLCMLALGSGGVRGALPALGGDQFDQKDPKEAKALASYFNRLLLCITIGAAIGVTGIVWVSTKKNWYWGFFISTVAAFVGFGLLAIGKPFYRIRAPGESPIVRITQVIVMAIKNQKLSLPENPGDLYEINDKATISNEEQIAHTNQFRFLDKAAIACPPGNVCTVTQVEEVKILIRMMPIVGSTILMNTCLAQLQTFSVIQGNFMDRQLGSILVPAPSIPIIPLVFMSILIPIYDLVFVPFARKITRHPSGITQLQRVGVGLVLSAISMTVAGFVEVKRKNQFHNDPLKPTSLFWLSFQYGIFGIADMFTSIGLLEFFYKEAPAGMRSLFTSLTGLSLSFGYFLSSVLVDVREEYRYMAMVKVSVLWIGILIGLVFGNWVDGFEEILSFNETAMSFLDSAHMEDFGASKAASASNVLMVGLTLIQGAGAKGAVCTDGTLPGYHWHRGYGSGANSWLIHLEGGAWCNNVRTCVYRKKSGRGSSAYMEKEIAFTGILSNKAEYNPDFYNWNRIKLRYCDGASFSGDSENQAAQLQFRGQRIWLAAMEEFMSKGMRSAKQALLSGCSAGGLASILHCDEFRGLFSGNTKVKCLSDAGMFLDVVDVSGGHTIRKVFGGVVGLQGLKNTLPSFCTNHLDPTSCFFPQNLVAKIQTPLFILNTAYDSWQIQSSLAPTSADPSGYWHDCRLNHTACSPAQIQFLQGFRNEMLNAINRFSLSKQNGLFINSCFAHCQSERQDTWFADNSPVIGNKAIALAVGDWYFDRTSVKAIDCPYPCDKSCHHLVFRQA</sequence>
<feature type="transmembrane region" description="Helical" evidence="10">
    <location>
        <begin position="128"/>
        <end position="152"/>
    </location>
</feature>
<evidence type="ECO:0000256" key="2">
    <source>
        <dbReference type="ARBA" id="ARBA00004141"/>
    </source>
</evidence>
<gene>
    <name evidence="11" type="ORF">CMV_029136</name>
</gene>
<evidence type="ECO:0000256" key="7">
    <source>
        <dbReference type="ARBA" id="ARBA00022989"/>
    </source>
</evidence>
<dbReference type="InterPro" id="IPR004963">
    <property type="entry name" value="PAE/NOTUM"/>
</dbReference>
<organism evidence="11 12">
    <name type="scientific">Castanea mollissima</name>
    <name type="common">Chinese chestnut</name>
    <dbReference type="NCBI Taxonomy" id="60419"/>
    <lineage>
        <taxon>Eukaryota</taxon>
        <taxon>Viridiplantae</taxon>
        <taxon>Streptophyta</taxon>
        <taxon>Embryophyta</taxon>
        <taxon>Tracheophyta</taxon>
        <taxon>Spermatophyta</taxon>
        <taxon>Magnoliopsida</taxon>
        <taxon>eudicotyledons</taxon>
        <taxon>Gunneridae</taxon>
        <taxon>Pentapetalae</taxon>
        <taxon>rosids</taxon>
        <taxon>fabids</taxon>
        <taxon>Fagales</taxon>
        <taxon>Fagaceae</taxon>
        <taxon>Castanea</taxon>
    </lineage>
</organism>
<feature type="transmembrane region" description="Helical" evidence="10">
    <location>
        <begin position="89"/>
        <end position="108"/>
    </location>
</feature>
<evidence type="ECO:0000256" key="8">
    <source>
        <dbReference type="ARBA" id="ARBA00023136"/>
    </source>
</evidence>
<dbReference type="EMBL" id="JRKL02012623">
    <property type="protein sequence ID" value="KAF3944387.1"/>
    <property type="molecule type" value="Genomic_DNA"/>
</dbReference>
<evidence type="ECO:0000256" key="3">
    <source>
        <dbReference type="ARBA" id="ARBA00004191"/>
    </source>
</evidence>
<feature type="transmembrane region" description="Helical" evidence="10">
    <location>
        <begin position="199"/>
        <end position="219"/>
    </location>
</feature>
<evidence type="ECO:0000256" key="4">
    <source>
        <dbReference type="ARBA" id="ARBA00005784"/>
    </source>
</evidence>
<dbReference type="PANTHER" id="PTHR21562:SF5">
    <property type="entry name" value="PECTIN ACETYLESTERASE 12"/>
    <property type="match status" value="1"/>
</dbReference>
<evidence type="ECO:0000256" key="10">
    <source>
        <dbReference type="SAM" id="Phobius"/>
    </source>
</evidence>
<accession>A0A8J4Q6E8</accession>
<feature type="transmembrane region" description="Helical" evidence="10">
    <location>
        <begin position="59"/>
        <end position="77"/>
    </location>
</feature>
<evidence type="ECO:0000256" key="5">
    <source>
        <dbReference type="ARBA" id="ARBA00022512"/>
    </source>
</evidence>
<evidence type="ECO:0000313" key="12">
    <source>
        <dbReference type="Proteomes" id="UP000737018"/>
    </source>
</evidence>
<proteinExistence type="inferred from homology"/>
<evidence type="ECO:0000313" key="11">
    <source>
        <dbReference type="EMBL" id="KAF3944387.1"/>
    </source>
</evidence>
<dbReference type="PANTHER" id="PTHR21562">
    <property type="entry name" value="NOTUM-RELATED"/>
    <property type="match status" value="1"/>
</dbReference>
<comment type="caution">
    <text evidence="11">The sequence shown here is derived from an EMBL/GenBank/DDBJ whole genome shotgun (WGS) entry which is preliminary data.</text>
</comment>
<dbReference type="AlphaFoldDB" id="A0A8J4Q6E8"/>
<dbReference type="GO" id="GO:0009505">
    <property type="term" value="C:plant-type cell wall"/>
    <property type="evidence" value="ECO:0007669"/>
    <property type="project" value="TreeGrafter"/>
</dbReference>
<feature type="transmembrane region" description="Helical" evidence="10">
    <location>
        <begin position="462"/>
        <end position="482"/>
    </location>
</feature>
<keyword evidence="9" id="KW-0961">Cell wall biogenesis/degradation</keyword>
<dbReference type="Pfam" id="PF00854">
    <property type="entry name" value="PTR2"/>
    <property type="match status" value="1"/>
</dbReference>
<evidence type="ECO:0000256" key="9">
    <source>
        <dbReference type="ARBA" id="ARBA00023316"/>
    </source>
</evidence>
<keyword evidence="8 10" id="KW-0472">Membrane</keyword>
<keyword evidence="5" id="KW-0964">Secreted</keyword>
<keyword evidence="7 10" id="KW-1133">Transmembrane helix</keyword>
<feature type="transmembrane region" description="Helical" evidence="10">
    <location>
        <begin position="488"/>
        <end position="513"/>
    </location>
</feature>
<dbReference type="GO" id="GO:0052793">
    <property type="term" value="F:pectin acetylesterase activity"/>
    <property type="evidence" value="ECO:0007669"/>
    <property type="project" value="TreeGrafter"/>
</dbReference>
<evidence type="ECO:0000256" key="1">
    <source>
        <dbReference type="ARBA" id="ARBA00003534"/>
    </source>
</evidence>
<feature type="transmembrane region" description="Helical" evidence="10">
    <location>
        <begin position="391"/>
        <end position="408"/>
    </location>
</feature>
<dbReference type="Proteomes" id="UP000737018">
    <property type="component" value="Unassembled WGS sequence"/>
</dbReference>
<comment type="subcellular location">
    <subcellularLocation>
        <location evidence="2">Membrane</location>
        <topology evidence="2">Multi-pass membrane protein</topology>
    </subcellularLocation>
    <subcellularLocation>
        <location evidence="3">Secreted</location>
        <location evidence="3">Cell wall</location>
    </subcellularLocation>
</comment>
<dbReference type="Gene3D" id="1.20.1250.20">
    <property type="entry name" value="MFS general substrate transporter like domains"/>
    <property type="match status" value="1"/>
</dbReference>
<dbReference type="SUPFAM" id="SSF103473">
    <property type="entry name" value="MFS general substrate transporter"/>
    <property type="match status" value="1"/>
</dbReference>
<dbReference type="Pfam" id="PF03283">
    <property type="entry name" value="PAE"/>
    <property type="match status" value="1"/>
</dbReference>
<dbReference type="GO" id="GO:0022857">
    <property type="term" value="F:transmembrane transporter activity"/>
    <property type="evidence" value="ECO:0007669"/>
    <property type="project" value="InterPro"/>
</dbReference>
<feature type="transmembrane region" description="Helical" evidence="10">
    <location>
        <begin position="172"/>
        <end position="193"/>
    </location>
</feature>
<dbReference type="InterPro" id="IPR000109">
    <property type="entry name" value="POT_fam"/>
</dbReference>
<evidence type="ECO:0000256" key="6">
    <source>
        <dbReference type="ARBA" id="ARBA00022692"/>
    </source>
</evidence>
<comment type="similarity">
    <text evidence="4">Belongs to the pectinacetylesterase family.</text>
</comment>
<keyword evidence="5" id="KW-0134">Cell wall</keyword>
<evidence type="ECO:0008006" key="13">
    <source>
        <dbReference type="Google" id="ProtNLM"/>
    </source>
</evidence>
<feature type="transmembrane region" description="Helical" evidence="10">
    <location>
        <begin position="345"/>
        <end position="370"/>
    </location>
</feature>
<feature type="transmembrane region" description="Helical" evidence="10">
    <location>
        <begin position="428"/>
        <end position="450"/>
    </location>
</feature>
<keyword evidence="12" id="KW-1185">Reference proteome</keyword>
<name>A0A8J4Q6E8_9ROSI</name>
<protein>
    <recommendedName>
        <fullName evidence="13">Pectin acetylesterase</fullName>
    </recommendedName>
</protein>
<dbReference type="InterPro" id="IPR036259">
    <property type="entry name" value="MFS_trans_sf"/>
</dbReference>
<reference evidence="11" key="1">
    <citation type="submission" date="2020-03" db="EMBL/GenBank/DDBJ databases">
        <title>Castanea mollissima Vanexum genome sequencing.</title>
        <authorList>
            <person name="Staton M."/>
        </authorList>
    </citation>
    <scope>NUCLEOTIDE SEQUENCE</scope>
    <source>
        <tissue evidence="11">Leaf</tissue>
    </source>
</reference>
<dbReference type="GO" id="GO:0071555">
    <property type="term" value="P:cell wall organization"/>
    <property type="evidence" value="ECO:0007669"/>
    <property type="project" value="UniProtKB-KW"/>
</dbReference>
<dbReference type="OrthoDB" id="8904098at2759"/>
<feature type="transmembrane region" description="Helical" evidence="10">
    <location>
        <begin position="21"/>
        <end position="47"/>
    </location>
</feature>